<organism evidence="2 3">
    <name type="scientific">Saitoella complicata (strain BCRC 22490 / CBS 7301 / JCM 7358 / NBRC 10748 / NRRL Y-17804)</name>
    <dbReference type="NCBI Taxonomy" id="698492"/>
    <lineage>
        <taxon>Eukaryota</taxon>
        <taxon>Fungi</taxon>
        <taxon>Dikarya</taxon>
        <taxon>Ascomycota</taxon>
        <taxon>Taphrinomycotina</taxon>
        <taxon>Taphrinomycotina incertae sedis</taxon>
        <taxon>Saitoella</taxon>
    </lineage>
</organism>
<accession>A0A0E9NNG7</accession>
<evidence type="ECO:0000313" key="3">
    <source>
        <dbReference type="Proteomes" id="UP000033140"/>
    </source>
</evidence>
<proteinExistence type="predicted"/>
<reference evidence="2 3" key="1">
    <citation type="journal article" date="2011" name="J. Gen. Appl. Microbiol.">
        <title>Draft genome sequencing of the enigmatic yeast Saitoella complicata.</title>
        <authorList>
            <person name="Nishida H."/>
            <person name="Hamamoto M."/>
            <person name="Sugiyama J."/>
        </authorList>
    </citation>
    <scope>NUCLEOTIDE SEQUENCE [LARGE SCALE GENOMIC DNA]</scope>
    <source>
        <strain evidence="2 3">NRRL Y-17804</strain>
    </source>
</reference>
<dbReference type="Proteomes" id="UP000033140">
    <property type="component" value="Unassembled WGS sequence"/>
</dbReference>
<reference evidence="2 3" key="2">
    <citation type="journal article" date="2014" name="J. Gen. Appl. Microbiol.">
        <title>The early diverging ascomycetous budding yeast Saitoella complicata has three histone deacetylases belonging to the Clr6, Hos2, and Rpd3 lineages.</title>
        <authorList>
            <person name="Nishida H."/>
            <person name="Matsumoto T."/>
            <person name="Kondo S."/>
            <person name="Hamamoto M."/>
            <person name="Yoshikawa H."/>
        </authorList>
    </citation>
    <scope>NUCLEOTIDE SEQUENCE [LARGE SCALE GENOMIC DNA]</scope>
    <source>
        <strain evidence="2 3">NRRL Y-17804</strain>
    </source>
</reference>
<dbReference type="AlphaFoldDB" id="A0A0E9NNG7"/>
<protein>
    <submittedName>
        <fullName evidence="2">Uncharacterized protein</fullName>
    </submittedName>
</protein>
<feature type="region of interest" description="Disordered" evidence="1">
    <location>
        <begin position="74"/>
        <end position="107"/>
    </location>
</feature>
<evidence type="ECO:0000256" key="1">
    <source>
        <dbReference type="SAM" id="MobiDB-lite"/>
    </source>
</evidence>
<sequence>MTNFWSDTHWGFRCDGPDCDARRLKASNGKRYIAQNYPRFVPIWHLKALMPPGIPPTNRIEVGTSLVGPRWIAPQRAHDERARSELNTQRRITLADNAQSKKGPNTF</sequence>
<comment type="caution">
    <text evidence="2">The sequence shown here is derived from an EMBL/GenBank/DDBJ whole genome shotgun (WGS) entry which is preliminary data.</text>
</comment>
<name>A0A0E9NNG7_SAICN</name>
<reference evidence="2 3" key="3">
    <citation type="journal article" date="2015" name="Genome Announc.">
        <title>Draft Genome Sequence of the Archiascomycetous Yeast Saitoella complicata.</title>
        <authorList>
            <person name="Yamauchi K."/>
            <person name="Kondo S."/>
            <person name="Hamamoto M."/>
            <person name="Takahashi Y."/>
            <person name="Ogura Y."/>
            <person name="Hayashi T."/>
            <person name="Nishida H."/>
        </authorList>
    </citation>
    <scope>NUCLEOTIDE SEQUENCE [LARGE SCALE GENOMIC DNA]</scope>
    <source>
        <strain evidence="2 3">NRRL Y-17804</strain>
    </source>
</reference>
<feature type="compositionally biased region" description="Polar residues" evidence="1">
    <location>
        <begin position="85"/>
        <end position="107"/>
    </location>
</feature>
<evidence type="ECO:0000313" key="2">
    <source>
        <dbReference type="EMBL" id="GAO51364.1"/>
    </source>
</evidence>
<keyword evidence="3" id="KW-1185">Reference proteome</keyword>
<dbReference type="EMBL" id="BACD03000045">
    <property type="protein sequence ID" value="GAO51364.1"/>
    <property type="molecule type" value="Genomic_DNA"/>
</dbReference>
<gene>
    <name evidence="2" type="ORF">G7K_5466-t1</name>
</gene>